<keyword evidence="3" id="KW-1185">Reference proteome</keyword>
<dbReference type="InterPro" id="IPR036047">
    <property type="entry name" value="F-box-like_dom_sf"/>
</dbReference>
<name>A0A5J9TC85_9POAL</name>
<dbReference type="SUPFAM" id="SSF52047">
    <property type="entry name" value="RNI-like"/>
    <property type="match status" value="1"/>
</dbReference>
<dbReference type="SUPFAM" id="SSF81383">
    <property type="entry name" value="F-box domain"/>
    <property type="match status" value="1"/>
</dbReference>
<feature type="non-terminal residue" evidence="2">
    <location>
        <position position="1"/>
    </location>
</feature>
<protein>
    <recommendedName>
        <fullName evidence="1">F-box domain-containing protein</fullName>
    </recommendedName>
</protein>
<accession>A0A5J9TC85</accession>
<dbReference type="PANTHER" id="PTHR34709">
    <property type="entry name" value="OS10G0396666 PROTEIN"/>
    <property type="match status" value="1"/>
</dbReference>
<dbReference type="CDD" id="cd22160">
    <property type="entry name" value="F-box_AtFBL13-like"/>
    <property type="match status" value="1"/>
</dbReference>
<dbReference type="EMBL" id="RWGY01000039">
    <property type="protein sequence ID" value="TVU08973.1"/>
    <property type="molecule type" value="Genomic_DNA"/>
</dbReference>
<evidence type="ECO:0000313" key="2">
    <source>
        <dbReference type="EMBL" id="TVU08973.1"/>
    </source>
</evidence>
<proteinExistence type="predicted"/>
<dbReference type="InterPro" id="IPR001810">
    <property type="entry name" value="F-box_dom"/>
</dbReference>
<organism evidence="2 3">
    <name type="scientific">Eragrostis curvula</name>
    <name type="common">weeping love grass</name>
    <dbReference type="NCBI Taxonomy" id="38414"/>
    <lineage>
        <taxon>Eukaryota</taxon>
        <taxon>Viridiplantae</taxon>
        <taxon>Streptophyta</taxon>
        <taxon>Embryophyta</taxon>
        <taxon>Tracheophyta</taxon>
        <taxon>Spermatophyta</taxon>
        <taxon>Magnoliopsida</taxon>
        <taxon>Liliopsida</taxon>
        <taxon>Poales</taxon>
        <taxon>Poaceae</taxon>
        <taxon>PACMAD clade</taxon>
        <taxon>Chloridoideae</taxon>
        <taxon>Eragrostideae</taxon>
        <taxon>Eragrostidinae</taxon>
        <taxon>Eragrostis</taxon>
    </lineage>
</organism>
<dbReference type="SMART" id="SM00256">
    <property type="entry name" value="FBOX"/>
    <property type="match status" value="1"/>
</dbReference>
<dbReference type="OrthoDB" id="693760at2759"/>
<evidence type="ECO:0000259" key="1">
    <source>
        <dbReference type="PROSITE" id="PS50181"/>
    </source>
</evidence>
<comment type="caution">
    <text evidence="2">The sequence shown here is derived from an EMBL/GenBank/DDBJ whole genome shotgun (WGS) entry which is preliminary data.</text>
</comment>
<dbReference type="Pfam" id="PF00646">
    <property type="entry name" value="F-box"/>
    <property type="match status" value="1"/>
</dbReference>
<dbReference type="InterPro" id="IPR055312">
    <property type="entry name" value="FBL15-like"/>
</dbReference>
<dbReference type="Gramene" id="TVU08973">
    <property type="protein sequence ID" value="TVU08973"/>
    <property type="gene ID" value="EJB05_42402"/>
</dbReference>
<reference evidence="2 3" key="1">
    <citation type="journal article" date="2019" name="Sci. Rep.">
        <title>A high-quality genome of Eragrostis curvula grass provides insights into Poaceae evolution and supports new strategies to enhance forage quality.</title>
        <authorList>
            <person name="Carballo J."/>
            <person name="Santos B.A.C.M."/>
            <person name="Zappacosta D."/>
            <person name="Garbus I."/>
            <person name="Selva J.P."/>
            <person name="Gallo C.A."/>
            <person name="Diaz A."/>
            <person name="Albertini E."/>
            <person name="Caccamo M."/>
            <person name="Echenique V."/>
        </authorList>
    </citation>
    <scope>NUCLEOTIDE SEQUENCE [LARGE SCALE GENOMIC DNA]</scope>
    <source>
        <strain evidence="3">cv. Victoria</strain>
        <tissue evidence="2">Leaf</tissue>
    </source>
</reference>
<dbReference type="AlphaFoldDB" id="A0A5J9TC85"/>
<dbReference type="InterPro" id="IPR053781">
    <property type="entry name" value="F-box_AtFBL13-like"/>
</dbReference>
<dbReference type="PROSITE" id="PS50181">
    <property type="entry name" value="FBOX"/>
    <property type="match status" value="1"/>
</dbReference>
<dbReference type="Proteomes" id="UP000324897">
    <property type="component" value="Chromosome 3"/>
</dbReference>
<dbReference type="PANTHER" id="PTHR34709:SF74">
    <property type="entry name" value="F-BOX DOMAIN-CONTAINING PROTEIN"/>
    <property type="match status" value="1"/>
</dbReference>
<feature type="domain" description="F-box" evidence="1">
    <location>
        <begin position="23"/>
        <end position="73"/>
    </location>
</feature>
<evidence type="ECO:0000313" key="3">
    <source>
        <dbReference type="Proteomes" id="UP000324897"/>
    </source>
</evidence>
<gene>
    <name evidence="2" type="ORF">EJB05_42402</name>
</gene>
<sequence length="523" mass="59107">MEHDGGAAKCSKHSSGDDDFVGEDRLSALPDDVLILILLHLDTKNAVRTSILSRRWRHMWTLLPELKFRFNVAPEPYRFRDALATGDVPLHNLFVKYKDDSPESFTVWLPAAARRVSGNLTLHNSAIRRNANGKEVAVQGGVIELHCFEKATVIVLHLGLLRLAMPPAGVFARLTHLTLNGIQFHGPCNLRDAISSQRCPCLKRLGISNTRGLDSLTVDCKSLLELSLNELVGLRLLTIVAPALTELTVALCFVRALPSEQVANISAPQLQLLEWEDLYDQRFIQLGNMALLRRLSGLKLFVYGHHDFGLNRACLGLLKRFKAIESLMITLLYDPEIGGYQYLMDDMTVLPNFNFLDLVVIAYGHAFGASSFHVLRMCTSIRRMVLTFSAPRNFKVNIYFLICCLCQAPIPCSSACLSGCICDQSPNWKTEELLLNCLQELEIKEFRGSEHEFAFIKRLFGWATALKQVTVNFSHRITGSESKIKEFFHMFQSFSRSGIYMKFCFYKNFREVSFNSQDDRVSL</sequence>
<dbReference type="Gene3D" id="1.20.1280.50">
    <property type="match status" value="1"/>
</dbReference>